<dbReference type="RefSeq" id="XP_001713459.1">
    <property type="nucleotide sequence ID" value="XM_001713407.1"/>
</dbReference>
<protein>
    <submittedName>
        <fullName evidence="1">Uncharacterized protein</fullName>
    </submittedName>
</protein>
<dbReference type="EMBL" id="AF083031">
    <property type="protein sequence ID" value="AAK39768.1"/>
    <property type="molecule type" value="Genomic_DNA"/>
</dbReference>
<dbReference type="GeneID" id="857241"/>
<proteinExistence type="predicted"/>
<dbReference type="Proteomes" id="UP000242167">
    <property type="component" value="Nucleomorph 3"/>
</dbReference>
<reference evidence="1 2" key="1">
    <citation type="journal article" date="2001" name="Nature">
        <title>The highly reduced genome of an enslaved algal nucleus.</title>
        <authorList>
            <person name="Douglas S."/>
            <person name="Zauner S."/>
            <person name="Fraunholz M."/>
            <person name="Beaton M."/>
            <person name="Penny S."/>
            <person name="Deng L."/>
            <person name="Wu X."/>
            <person name="Reith M."/>
            <person name="Cavalier-Smith T."/>
            <person name="Maier U."/>
        </authorList>
    </citation>
    <scope>NUCLEOTIDE SEQUENCE [LARGE SCALE GENOMIC DNA]</scope>
</reference>
<dbReference type="PIR" id="C90135">
    <property type="entry name" value="C90135"/>
</dbReference>
<dbReference type="AlphaFoldDB" id="Q98S10"/>
<gene>
    <name evidence="1" type="primary">orf277</name>
</gene>
<evidence type="ECO:0000313" key="1">
    <source>
        <dbReference type="EMBL" id="AAK39768.1"/>
    </source>
</evidence>
<accession>Q98S10</accession>
<keyword evidence="1" id="KW-0542">Nucleomorph</keyword>
<organism evidence="1 2">
    <name type="scientific">Guillardia theta</name>
    <name type="common">Cryptophyte</name>
    <name type="synonym">Cryptomonas phi</name>
    <dbReference type="NCBI Taxonomy" id="55529"/>
    <lineage>
        <taxon>Eukaryota</taxon>
        <taxon>Cryptophyceae</taxon>
        <taxon>Pyrenomonadales</taxon>
        <taxon>Geminigeraceae</taxon>
        <taxon>Guillardia</taxon>
    </lineage>
</organism>
<geneLocation type="nucleomorph" evidence="1"/>
<evidence type="ECO:0000313" key="2">
    <source>
        <dbReference type="Proteomes" id="UP000242167"/>
    </source>
</evidence>
<sequence>MKISCIMLFESDKLVSFLNTNLNKNVNLNLLIYIIIKIILEQNFRTKFTLIHSNSNFSNQLSHFSGNINHHIQALNYRFKNESNEKYGKRLIDMCKFLFEIEKKHYNFILNFSLADLNYLSFNNFIAFVKSFKVIYINFLIDNNSIRNKFLCKLSGGFCLKIKEYKSIDVANMFSDHFQILLKKNLSFFINYKELNIKAKFIDLSIFSYYAFYCNNCKHKYKKHNFFLSCKNCKKVNNNNKIFKNFKLKISDILFNRNIFNIYSICNLKTFSCMVKK</sequence>
<name>Q98S10_GUITH</name>